<accession>A0A6G0YFY8</accession>
<organism evidence="1 2">
    <name type="scientific">Aphis craccivora</name>
    <name type="common">Cowpea aphid</name>
    <dbReference type="NCBI Taxonomy" id="307492"/>
    <lineage>
        <taxon>Eukaryota</taxon>
        <taxon>Metazoa</taxon>
        <taxon>Ecdysozoa</taxon>
        <taxon>Arthropoda</taxon>
        <taxon>Hexapoda</taxon>
        <taxon>Insecta</taxon>
        <taxon>Pterygota</taxon>
        <taxon>Neoptera</taxon>
        <taxon>Paraneoptera</taxon>
        <taxon>Hemiptera</taxon>
        <taxon>Sternorrhyncha</taxon>
        <taxon>Aphidomorpha</taxon>
        <taxon>Aphidoidea</taxon>
        <taxon>Aphididae</taxon>
        <taxon>Aphidini</taxon>
        <taxon>Aphis</taxon>
        <taxon>Aphis</taxon>
    </lineage>
</organism>
<dbReference type="EMBL" id="VUJU01004204">
    <property type="protein sequence ID" value="KAF0755226.1"/>
    <property type="molecule type" value="Genomic_DNA"/>
</dbReference>
<gene>
    <name evidence="1" type="ORF">FWK35_00030802</name>
</gene>
<dbReference type="AlphaFoldDB" id="A0A6G0YFY8"/>
<evidence type="ECO:0000313" key="2">
    <source>
        <dbReference type="Proteomes" id="UP000478052"/>
    </source>
</evidence>
<sequence length="93" mass="10929">MLIFGHSYISQNQAMILEIKLDVFQRKFLNFAVQILKIDHSLYGYLLLMHQLVLNTLVDRWHGANLTFPRRLIDDLMDSSKLLKPINFKVLLS</sequence>
<reference evidence="1 2" key="1">
    <citation type="submission" date="2019-08" db="EMBL/GenBank/DDBJ databases">
        <title>Whole genome of Aphis craccivora.</title>
        <authorList>
            <person name="Voronova N.V."/>
            <person name="Shulinski R.S."/>
            <person name="Bandarenka Y.V."/>
            <person name="Zhorov D.G."/>
            <person name="Warner D."/>
        </authorList>
    </citation>
    <scope>NUCLEOTIDE SEQUENCE [LARGE SCALE GENOMIC DNA]</scope>
    <source>
        <strain evidence="1">180601</strain>
        <tissue evidence="1">Whole Body</tissue>
    </source>
</reference>
<dbReference type="Proteomes" id="UP000478052">
    <property type="component" value="Unassembled WGS sequence"/>
</dbReference>
<protein>
    <submittedName>
        <fullName evidence="1">Uncharacterized protein</fullName>
    </submittedName>
</protein>
<comment type="caution">
    <text evidence="1">The sequence shown here is derived from an EMBL/GenBank/DDBJ whole genome shotgun (WGS) entry which is preliminary data.</text>
</comment>
<proteinExistence type="predicted"/>
<keyword evidence="2" id="KW-1185">Reference proteome</keyword>
<evidence type="ECO:0000313" key="1">
    <source>
        <dbReference type="EMBL" id="KAF0755226.1"/>
    </source>
</evidence>
<name>A0A6G0YFY8_APHCR</name>